<comment type="caution">
    <text evidence="3">The sequence shown here is derived from an EMBL/GenBank/DDBJ whole genome shotgun (WGS) entry which is preliminary data.</text>
</comment>
<gene>
    <name evidence="3" type="ORF">Clacol_009396</name>
</gene>
<feature type="compositionally biased region" description="Polar residues" evidence="1">
    <location>
        <begin position="198"/>
        <end position="211"/>
    </location>
</feature>
<dbReference type="GO" id="GO:0051666">
    <property type="term" value="P:actin cortical patch localization"/>
    <property type="evidence" value="ECO:0007669"/>
    <property type="project" value="TreeGrafter"/>
</dbReference>
<keyword evidence="4" id="KW-1185">Reference proteome</keyword>
<protein>
    <recommendedName>
        <fullName evidence="2">UDENN domain-containing protein</fullName>
    </recommendedName>
</protein>
<dbReference type="PROSITE" id="PS50211">
    <property type="entry name" value="DENN"/>
    <property type="match status" value="1"/>
</dbReference>
<dbReference type="InterPro" id="IPR052809">
    <property type="entry name" value="Actin_polarity_regulatory"/>
</dbReference>
<feature type="region of interest" description="Disordered" evidence="1">
    <location>
        <begin position="465"/>
        <end position="486"/>
    </location>
</feature>
<sequence>MVRQGSARHVSFVLLAEFDIDTGASLARQFPQPLGVENDQLIAELMIPEGVHRNQEDWTYFMLNQTPDSTVEPVIADADSITGSVIEGSSSELLYVLNLVRTNRDKTLRRGAEVKALAICTRLPYIQLFKPVLWIALQEYFNDPSDDCITRLYDAVNAMDISLAPTLCREEKLIMRSSERKDVFIEKFMPPDDATVVGTASTTDLNSQSAMDVTVRPRTDSLNSLQSSLSKGGSNESSGGSSVVWIGSNNPQDSHRPRSSLDGVSNHHHNGHSTNSADSHPQLPKLGSTLDTHFYDTTIMYKKMKLKIRVPLTTFPEEVGDYSLIQLIQTFSNPNATISGPLHSHLHTNGYLTHPIILLFNALVTGKRIVFLGHGKPASVVANYVLAACALGSGCGAVLRGFTSRAYPYTCLAQEAALQTVTDFIAGVTNPIFESMPIWDVLCDINTGKITISKDIRPVAPPPSLFPSPPPIVPRSGTVRSDSSGYDDEIVPLRRESNTGKEFVAKSDHPDNLFMEDILSAISCHYGEGLIRTRMTEYSLRFVRLAARYEEEFGSTEIGHPTAPFEPPTPEFPHGRLGSGIAFLDDVAGSRELLANASRIEGWRHTKSYEHFKIDFQTSLDTKAIQGFDIAHQLWRLRHTKNLSDAEVELIMRTLVDSVRSYDQVVELLSLLPAHAGGLIPISFGLFHQQETIRDLTVDLLTALRAYPIGVQFLQTLNHFHKYGYVRQAYARELRLGRDKVYNGLIPPTSTFSRLPSNLSEASLTA</sequence>
<dbReference type="Pfam" id="PF08616">
    <property type="entry name" value="SPA"/>
    <property type="match status" value="1"/>
</dbReference>
<organism evidence="3 4">
    <name type="scientific">Clathrus columnatus</name>
    <dbReference type="NCBI Taxonomy" id="1419009"/>
    <lineage>
        <taxon>Eukaryota</taxon>
        <taxon>Fungi</taxon>
        <taxon>Dikarya</taxon>
        <taxon>Basidiomycota</taxon>
        <taxon>Agaricomycotina</taxon>
        <taxon>Agaricomycetes</taxon>
        <taxon>Phallomycetidae</taxon>
        <taxon>Phallales</taxon>
        <taxon>Clathraceae</taxon>
        <taxon>Clathrus</taxon>
    </lineage>
</organism>
<evidence type="ECO:0000259" key="2">
    <source>
        <dbReference type="PROSITE" id="PS50211"/>
    </source>
</evidence>
<accession>A0AAV5AKD1</accession>
<dbReference type="InterPro" id="IPR037516">
    <property type="entry name" value="Tripartite_DENN"/>
</dbReference>
<evidence type="ECO:0000313" key="3">
    <source>
        <dbReference type="EMBL" id="GJJ15121.1"/>
    </source>
</evidence>
<proteinExistence type="predicted"/>
<dbReference type="PANTHER" id="PTHR28245:SF1">
    <property type="entry name" value="ARF3-INTERACTING PROTEIN 1"/>
    <property type="match status" value="1"/>
</dbReference>
<dbReference type="Pfam" id="PF07792">
    <property type="entry name" value="Afi1"/>
    <property type="match status" value="1"/>
</dbReference>
<feature type="region of interest" description="Disordered" evidence="1">
    <location>
        <begin position="197"/>
        <end position="285"/>
    </location>
</feature>
<dbReference type="PANTHER" id="PTHR28245">
    <property type="entry name" value="ARF3-INTERACTING PROTEIN 1"/>
    <property type="match status" value="1"/>
</dbReference>
<reference evidence="3" key="1">
    <citation type="submission" date="2021-10" db="EMBL/GenBank/DDBJ databases">
        <title>De novo Genome Assembly of Clathrus columnatus (Basidiomycota, Fungi) Using Illumina and Nanopore Sequence Data.</title>
        <authorList>
            <person name="Ogiso-Tanaka E."/>
            <person name="Itagaki H."/>
            <person name="Hosoya T."/>
            <person name="Hosaka K."/>
        </authorList>
    </citation>
    <scope>NUCLEOTIDE SEQUENCE</scope>
    <source>
        <strain evidence="3">MO-923</strain>
    </source>
</reference>
<dbReference type="GO" id="GO:0005886">
    <property type="term" value="C:plasma membrane"/>
    <property type="evidence" value="ECO:0007669"/>
    <property type="project" value="TreeGrafter"/>
</dbReference>
<dbReference type="EMBL" id="BPWL01000010">
    <property type="protein sequence ID" value="GJJ15121.1"/>
    <property type="molecule type" value="Genomic_DNA"/>
</dbReference>
<evidence type="ECO:0000256" key="1">
    <source>
        <dbReference type="SAM" id="MobiDB-lite"/>
    </source>
</evidence>
<feature type="domain" description="UDENN" evidence="2">
    <location>
        <begin position="11"/>
        <end position="598"/>
    </location>
</feature>
<dbReference type="AlphaFoldDB" id="A0AAV5AKD1"/>
<name>A0AAV5AKD1_9AGAM</name>
<dbReference type="Proteomes" id="UP001050691">
    <property type="component" value="Unassembled WGS sequence"/>
</dbReference>
<dbReference type="InterPro" id="IPR012860">
    <property type="entry name" value="Afi1_N"/>
</dbReference>
<feature type="compositionally biased region" description="Low complexity" evidence="1">
    <location>
        <begin position="227"/>
        <end position="244"/>
    </location>
</feature>
<evidence type="ECO:0000313" key="4">
    <source>
        <dbReference type="Proteomes" id="UP001050691"/>
    </source>
</evidence>